<evidence type="ECO:0000313" key="2">
    <source>
        <dbReference type="EMBL" id="MCP2161644.1"/>
    </source>
</evidence>
<dbReference type="PROSITE" id="PS51318">
    <property type="entry name" value="TAT"/>
    <property type="match status" value="1"/>
</dbReference>
<accession>A0ABT1H328</accession>
<keyword evidence="3" id="KW-1185">Reference proteome</keyword>
<reference evidence="2 3" key="1">
    <citation type="submission" date="2022-06" db="EMBL/GenBank/DDBJ databases">
        <title>Genomic Encyclopedia of Archaeal and Bacterial Type Strains, Phase II (KMG-II): from individual species to whole genera.</title>
        <authorList>
            <person name="Goeker M."/>
        </authorList>
    </citation>
    <scope>NUCLEOTIDE SEQUENCE [LARGE SCALE GENOMIC DNA]</scope>
    <source>
        <strain evidence="2 3">DSM 45037</strain>
    </source>
</reference>
<name>A0ABT1H328_9NOCA</name>
<keyword evidence="1" id="KW-0732">Signal</keyword>
<dbReference type="Proteomes" id="UP001205740">
    <property type="component" value="Unassembled WGS sequence"/>
</dbReference>
<dbReference type="RefSeq" id="WP_253655235.1">
    <property type="nucleotide sequence ID" value="NZ_BAAAOE010000001.1"/>
</dbReference>
<gene>
    <name evidence="2" type="ORF">LX12_002843</name>
</gene>
<protein>
    <submittedName>
        <fullName evidence="2">Uncharacterized protein</fullName>
    </submittedName>
</protein>
<proteinExistence type="predicted"/>
<evidence type="ECO:0000256" key="1">
    <source>
        <dbReference type="SAM" id="SignalP"/>
    </source>
</evidence>
<comment type="caution">
    <text evidence="2">The sequence shown here is derived from an EMBL/GenBank/DDBJ whole genome shotgun (WGS) entry which is preliminary data.</text>
</comment>
<dbReference type="InterPro" id="IPR006311">
    <property type="entry name" value="TAT_signal"/>
</dbReference>
<dbReference type="EMBL" id="JAMTCG010000005">
    <property type="protein sequence ID" value="MCP2161644.1"/>
    <property type="molecule type" value="Genomic_DNA"/>
</dbReference>
<organism evidence="2 3">
    <name type="scientific">Williamsia serinedens</name>
    <dbReference type="NCBI Taxonomy" id="391736"/>
    <lineage>
        <taxon>Bacteria</taxon>
        <taxon>Bacillati</taxon>
        <taxon>Actinomycetota</taxon>
        <taxon>Actinomycetes</taxon>
        <taxon>Mycobacteriales</taxon>
        <taxon>Nocardiaceae</taxon>
        <taxon>Williamsia</taxon>
    </lineage>
</organism>
<feature type="signal peptide" evidence="1">
    <location>
        <begin position="1"/>
        <end position="34"/>
    </location>
</feature>
<sequence>MSSRAQVLRRAAAGTLAAAAVAATAGIAAAPASAATPPNLRLTGVVYCDKTNFIPTLVRQMTVTNTSDTFTMRNVTLQEIQGQKRFAASLAPGKTLQIRTTQPGCFPSSISGYAISDNREDLLDNYGYWYTLDRL</sequence>
<feature type="chain" id="PRO_5046588410" evidence="1">
    <location>
        <begin position="35"/>
        <end position="135"/>
    </location>
</feature>
<evidence type="ECO:0000313" key="3">
    <source>
        <dbReference type="Proteomes" id="UP001205740"/>
    </source>
</evidence>